<evidence type="ECO:0000256" key="1">
    <source>
        <dbReference type="SAM" id="MobiDB-lite"/>
    </source>
</evidence>
<name>Q5L2K1_GEOKA</name>
<dbReference type="STRING" id="235909.GK0544"/>
<reference evidence="2 3" key="1">
    <citation type="journal article" date="2004" name="Nucleic Acids Res.">
        <title>Thermoadaptation trait revealed by the genome sequence of thermophilic Geobacillus kaustophilus.</title>
        <authorList>
            <person name="Takami H."/>
            <person name="Takaki Y."/>
            <person name="Chee G.J."/>
            <person name="Nishi S."/>
            <person name="Shimamura S."/>
            <person name="Suzuki H."/>
            <person name="Matsui S."/>
            <person name="Uchiyama I."/>
        </authorList>
    </citation>
    <scope>NUCLEOTIDE SEQUENCE [LARGE SCALE GENOMIC DNA]</scope>
    <source>
        <strain evidence="2 3">HTA426</strain>
    </source>
</reference>
<evidence type="ECO:0000313" key="3">
    <source>
        <dbReference type="Proteomes" id="UP000001172"/>
    </source>
</evidence>
<evidence type="ECO:0000313" key="2">
    <source>
        <dbReference type="EMBL" id="BAD74829.1"/>
    </source>
</evidence>
<feature type="region of interest" description="Disordered" evidence="1">
    <location>
        <begin position="54"/>
        <end position="78"/>
    </location>
</feature>
<dbReference type="Proteomes" id="UP000001172">
    <property type="component" value="Chromosome"/>
</dbReference>
<dbReference type="HOGENOM" id="CLU_2616959_0_0_9"/>
<gene>
    <name evidence="2" type="ordered locus">GK0544</name>
</gene>
<keyword evidence="3" id="KW-1185">Reference proteome</keyword>
<feature type="compositionally biased region" description="Low complexity" evidence="1">
    <location>
        <begin position="59"/>
        <end position="70"/>
    </location>
</feature>
<organism evidence="2 3">
    <name type="scientific">Geobacillus kaustophilus (strain HTA426)</name>
    <dbReference type="NCBI Taxonomy" id="235909"/>
    <lineage>
        <taxon>Bacteria</taxon>
        <taxon>Bacillati</taxon>
        <taxon>Bacillota</taxon>
        <taxon>Bacilli</taxon>
        <taxon>Bacillales</taxon>
        <taxon>Anoxybacillaceae</taxon>
        <taxon>Geobacillus</taxon>
        <taxon>Geobacillus thermoleovorans group</taxon>
    </lineage>
</organism>
<sequence length="78" mass="8472">MKLFGLEFKINGFDIWHKGNLTKLSQLTNDVGYATTSQIPTKLSQLQNDIGAGGGVKITTSPTAPSNPSPGDFWYKEV</sequence>
<dbReference type="AlphaFoldDB" id="Q5L2K1"/>
<dbReference type="EMBL" id="BA000043">
    <property type="protein sequence ID" value="BAD74829.1"/>
    <property type="molecule type" value="Genomic_DNA"/>
</dbReference>
<protein>
    <submittedName>
        <fullName evidence="2">Uncharacterized protein</fullName>
    </submittedName>
</protein>
<dbReference type="KEGG" id="gka:GK0544"/>
<accession>Q5L2K1</accession>
<proteinExistence type="predicted"/>